<feature type="transmembrane region" description="Helical" evidence="1">
    <location>
        <begin position="6"/>
        <end position="23"/>
    </location>
</feature>
<keyword evidence="1" id="KW-0472">Membrane</keyword>
<keyword evidence="1" id="KW-0812">Transmembrane</keyword>
<keyword evidence="1" id="KW-1133">Transmembrane helix</keyword>
<evidence type="ECO:0000256" key="1">
    <source>
        <dbReference type="SAM" id="Phobius"/>
    </source>
</evidence>
<keyword evidence="3" id="KW-1185">Reference proteome</keyword>
<reference evidence="2" key="1">
    <citation type="submission" date="2023-12" db="EMBL/GenBank/DDBJ databases">
        <title>Fervidustalea candida gen. nov., sp. nov., a novel member of the family Paenibacillaceae isolated from a geothermal area.</title>
        <authorList>
            <person name="Li W.-J."/>
            <person name="Jiao J.-Y."/>
            <person name="Chen Y."/>
        </authorList>
    </citation>
    <scope>NUCLEOTIDE SEQUENCE</scope>
    <source>
        <strain evidence="2">SYSU GA230002</strain>
    </source>
</reference>
<comment type="caution">
    <text evidence="2">The sequence shown here is derived from an EMBL/GenBank/DDBJ whole genome shotgun (WGS) entry which is preliminary data.</text>
</comment>
<dbReference type="Proteomes" id="UP001310386">
    <property type="component" value="Unassembled WGS sequence"/>
</dbReference>
<feature type="transmembrane region" description="Helical" evidence="1">
    <location>
        <begin position="53"/>
        <end position="75"/>
    </location>
</feature>
<dbReference type="EMBL" id="JAYJLD010000025">
    <property type="protein sequence ID" value="MEB3102991.1"/>
    <property type="molecule type" value="Genomic_DNA"/>
</dbReference>
<evidence type="ECO:0000313" key="3">
    <source>
        <dbReference type="Proteomes" id="UP001310386"/>
    </source>
</evidence>
<evidence type="ECO:0000313" key="2">
    <source>
        <dbReference type="EMBL" id="MEB3102991.1"/>
    </source>
</evidence>
<sequence>MFGKFTFWLTLFAIAVTVVNYFGYDPDHMLLYMVSIPVWFLELFWDIHSMGMIYTYVLTILFYAAAGLFIDAMIAKYRRRA</sequence>
<protein>
    <submittedName>
        <fullName evidence="2">Uncharacterized protein</fullName>
    </submittedName>
</protein>
<name>A0ABU5ZMU0_9BACL</name>
<dbReference type="RefSeq" id="WP_371755115.1">
    <property type="nucleotide sequence ID" value="NZ_JAYJLD010000025.1"/>
</dbReference>
<proteinExistence type="predicted"/>
<gene>
    <name evidence="2" type="ORF">VF724_15140</name>
</gene>
<accession>A0ABU5ZMU0</accession>
<organism evidence="2 3">
    <name type="scientific">Ferviditalea candida</name>
    <dbReference type="NCBI Taxonomy" id="3108399"/>
    <lineage>
        <taxon>Bacteria</taxon>
        <taxon>Bacillati</taxon>
        <taxon>Bacillota</taxon>
        <taxon>Bacilli</taxon>
        <taxon>Bacillales</taxon>
        <taxon>Paenibacillaceae</taxon>
        <taxon>Ferviditalea</taxon>
    </lineage>
</organism>